<dbReference type="GO" id="GO:0016491">
    <property type="term" value="F:oxidoreductase activity"/>
    <property type="evidence" value="ECO:0007669"/>
    <property type="project" value="UniProtKB-KW"/>
</dbReference>
<dbReference type="Gene3D" id="3.30.9.10">
    <property type="entry name" value="D-Amino Acid Oxidase, subunit A, domain 2"/>
    <property type="match status" value="1"/>
</dbReference>
<dbReference type="SUPFAM" id="SSF51905">
    <property type="entry name" value="FAD/NAD(P)-binding domain"/>
    <property type="match status" value="1"/>
</dbReference>
<evidence type="ECO:0000256" key="1">
    <source>
        <dbReference type="ARBA" id="ARBA00023002"/>
    </source>
</evidence>
<dbReference type="SUPFAM" id="SSF54373">
    <property type="entry name" value="FAD-linked reductases, C-terminal domain"/>
    <property type="match status" value="1"/>
</dbReference>
<evidence type="ECO:0000313" key="3">
    <source>
        <dbReference type="EMBL" id="PYD70603.1"/>
    </source>
</evidence>
<dbReference type="RefSeq" id="WP_110556022.1">
    <property type="nucleotide sequence ID" value="NZ_NKUB01000003.1"/>
</dbReference>
<proteinExistence type="predicted"/>
<accession>A0A2V4R754</accession>
<evidence type="ECO:0000313" key="4">
    <source>
        <dbReference type="Proteomes" id="UP000247371"/>
    </source>
</evidence>
<dbReference type="PANTHER" id="PTHR13847:SF287">
    <property type="entry name" value="FAD-DEPENDENT OXIDOREDUCTASE DOMAIN-CONTAINING PROTEIN 1"/>
    <property type="match status" value="1"/>
</dbReference>
<dbReference type="InterPro" id="IPR006076">
    <property type="entry name" value="FAD-dep_OxRdtase"/>
</dbReference>
<dbReference type="Pfam" id="PF01266">
    <property type="entry name" value="DAO"/>
    <property type="match status" value="1"/>
</dbReference>
<organism evidence="3 4">
    <name type="scientific">Komagataeibacter swingsii</name>
    <dbReference type="NCBI Taxonomy" id="215220"/>
    <lineage>
        <taxon>Bacteria</taxon>
        <taxon>Pseudomonadati</taxon>
        <taxon>Pseudomonadota</taxon>
        <taxon>Alphaproteobacteria</taxon>
        <taxon>Acetobacterales</taxon>
        <taxon>Acetobacteraceae</taxon>
        <taxon>Komagataeibacter</taxon>
    </lineage>
</organism>
<dbReference type="GO" id="GO:0005737">
    <property type="term" value="C:cytoplasm"/>
    <property type="evidence" value="ECO:0007669"/>
    <property type="project" value="TreeGrafter"/>
</dbReference>
<reference evidence="3 4" key="1">
    <citation type="submission" date="2017-07" db="EMBL/GenBank/DDBJ databases">
        <title>A draft genome sequence of Komagataeibacter swingsii LMG 22125.</title>
        <authorList>
            <person name="Skraban J."/>
            <person name="Cleenwerck I."/>
            <person name="Vandamme P."/>
            <person name="Trcek J."/>
        </authorList>
    </citation>
    <scope>NUCLEOTIDE SEQUENCE [LARGE SCALE GENOMIC DNA]</scope>
    <source>
        <strain evidence="3 4">LMG 22125</strain>
    </source>
</reference>
<gene>
    <name evidence="3" type="ORF">CFR76_04415</name>
</gene>
<evidence type="ECO:0000259" key="2">
    <source>
        <dbReference type="Pfam" id="PF01266"/>
    </source>
</evidence>
<feature type="domain" description="FAD dependent oxidoreductase" evidence="2">
    <location>
        <begin position="12"/>
        <end position="352"/>
    </location>
</feature>
<dbReference type="Gene3D" id="3.50.50.60">
    <property type="entry name" value="FAD/NAD(P)-binding domain"/>
    <property type="match status" value="1"/>
</dbReference>
<sequence>MTDRALPKSASVVIVGGGMQGLSCAVNLALLGIRDIVVLDAGYWQGGASGRNGCLIRPGFGGHEWTRLFELSWREWTTLSRKLGHNVMFTERGYTMIAETGPSADMLRNASRLHREYGITSEILTPRQLSGVLPAINQACVTAALHQPRGGMAPHHSVMKGYLHACRKKGIDVRYRTAMTGFDMHDRSVRGVYVKDHLIRCDTVVIAAGPQSPGLARQAQAEIDGYMMRIEAMALEPMRPLIGPALALIDSLAYFHQTARGEVVGGTEVPETPQENLRADVPAMAAMARVYTRLFPQLADIRILRQWAGLLHISSDLAPLLGQHPRVRDLWFSAGWSYGFAGAPGAGLLMAKAIARGKVDEIMRPFALDRFEKGNPIEEAGVVMIKN</sequence>
<name>A0A2V4R754_9PROT</name>
<keyword evidence="1" id="KW-0560">Oxidoreductase</keyword>
<dbReference type="AlphaFoldDB" id="A0A2V4R754"/>
<comment type="caution">
    <text evidence="3">The sequence shown here is derived from an EMBL/GenBank/DDBJ whole genome shotgun (WGS) entry which is preliminary data.</text>
</comment>
<dbReference type="EMBL" id="NKUB01000003">
    <property type="protein sequence ID" value="PYD70603.1"/>
    <property type="molecule type" value="Genomic_DNA"/>
</dbReference>
<keyword evidence="4" id="KW-1185">Reference proteome</keyword>
<dbReference type="InterPro" id="IPR036188">
    <property type="entry name" value="FAD/NAD-bd_sf"/>
</dbReference>
<dbReference type="PANTHER" id="PTHR13847">
    <property type="entry name" value="SARCOSINE DEHYDROGENASE-RELATED"/>
    <property type="match status" value="1"/>
</dbReference>
<dbReference type="Proteomes" id="UP000247371">
    <property type="component" value="Unassembled WGS sequence"/>
</dbReference>
<protein>
    <submittedName>
        <fullName evidence="3">Sarcosine oxidase subunit beta family protein</fullName>
    </submittedName>
</protein>